<accession>A0ABN8SU05</accession>
<proteinExistence type="predicted"/>
<protein>
    <submittedName>
        <fullName evidence="1">Uncharacterized protein</fullName>
    </submittedName>
</protein>
<sequence>MSYQTSSKRSPPFWLLTGQKNTKVFWHQSASRTAVTVWNWSAEPVSSSYCTHLTVMATLLNRFYFKSAHGVMSKRFFIKTIRQKSLMVLATGPVTQGRTKREQLLSVPFNKWLENLVGEDLTLKLHCSKKGNLKSTTSNEEENRQVHRS</sequence>
<evidence type="ECO:0000313" key="1">
    <source>
        <dbReference type="EMBL" id="CAH3195040.1"/>
    </source>
</evidence>
<feature type="non-terminal residue" evidence="1">
    <location>
        <position position="149"/>
    </location>
</feature>
<keyword evidence="2" id="KW-1185">Reference proteome</keyword>
<comment type="caution">
    <text evidence="1">The sequence shown here is derived from an EMBL/GenBank/DDBJ whole genome shotgun (WGS) entry which is preliminary data.</text>
</comment>
<name>A0ABN8SU05_9CNID</name>
<dbReference type="Proteomes" id="UP001159427">
    <property type="component" value="Unassembled WGS sequence"/>
</dbReference>
<reference evidence="1 2" key="1">
    <citation type="submission" date="2022-05" db="EMBL/GenBank/DDBJ databases">
        <authorList>
            <consortium name="Genoscope - CEA"/>
            <person name="William W."/>
        </authorList>
    </citation>
    <scope>NUCLEOTIDE SEQUENCE [LARGE SCALE GENOMIC DNA]</scope>
</reference>
<evidence type="ECO:0000313" key="2">
    <source>
        <dbReference type="Proteomes" id="UP001159427"/>
    </source>
</evidence>
<dbReference type="EMBL" id="CALNXI010004085">
    <property type="protein sequence ID" value="CAH3195040.1"/>
    <property type="molecule type" value="Genomic_DNA"/>
</dbReference>
<organism evidence="1 2">
    <name type="scientific">Porites evermanni</name>
    <dbReference type="NCBI Taxonomy" id="104178"/>
    <lineage>
        <taxon>Eukaryota</taxon>
        <taxon>Metazoa</taxon>
        <taxon>Cnidaria</taxon>
        <taxon>Anthozoa</taxon>
        <taxon>Hexacorallia</taxon>
        <taxon>Scleractinia</taxon>
        <taxon>Fungiina</taxon>
        <taxon>Poritidae</taxon>
        <taxon>Porites</taxon>
    </lineage>
</organism>
<gene>
    <name evidence="1" type="ORF">PEVE_00029276</name>
</gene>